<protein>
    <submittedName>
        <fullName evidence="1">Uncharacterized protein</fullName>
    </submittedName>
</protein>
<organism evidence="1">
    <name type="scientific">marine sediment metagenome</name>
    <dbReference type="NCBI Taxonomy" id="412755"/>
    <lineage>
        <taxon>unclassified sequences</taxon>
        <taxon>metagenomes</taxon>
        <taxon>ecological metagenomes</taxon>
    </lineage>
</organism>
<comment type="caution">
    <text evidence="1">The sequence shown here is derived from an EMBL/GenBank/DDBJ whole genome shotgun (WGS) entry which is preliminary data.</text>
</comment>
<gene>
    <name evidence="1" type="ORF">LCGC14_2343650</name>
</gene>
<feature type="non-terminal residue" evidence="1">
    <location>
        <position position="33"/>
    </location>
</feature>
<dbReference type="EMBL" id="LAZR01033958">
    <property type="protein sequence ID" value="KKL46633.1"/>
    <property type="molecule type" value="Genomic_DNA"/>
</dbReference>
<name>A0A0F9CB63_9ZZZZ</name>
<dbReference type="AlphaFoldDB" id="A0A0F9CB63"/>
<accession>A0A0F9CB63</accession>
<reference evidence="1" key="1">
    <citation type="journal article" date="2015" name="Nature">
        <title>Complex archaea that bridge the gap between prokaryotes and eukaryotes.</title>
        <authorList>
            <person name="Spang A."/>
            <person name="Saw J.H."/>
            <person name="Jorgensen S.L."/>
            <person name="Zaremba-Niedzwiedzka K."/>
            <person name="Martijn J."/>
            <person name="Lind A.E."/>
            <person name="van Eijk R."/>
            <person name="Schleper C."/>
            <person name="Guy L."/>
            <person name="Ettema T.J."/>
        </authorList>
    </citation>
    <scope>NUCLEOTIDE SEQUENCE</scope>
</reference>
<sequence length="33" mass="3788">MSDHLIELTREQIVAEIFEGREAVEAVEQGLFK</sequence>
<proteinExistence type="predicted"/>
<evidence type="ECO:0000313" key="1">
    <source>
        <dbReference type="EMBL" id="KKL46633.1"/>
    </source>
</evidence>